<keyword evidence="6 15" id="KW-0808">Transferase</keyword>
<dbReference type="SMART" id="SM00904">
    <property type="entry name" value="Flavokinase"/>
    <property type="match status" value="1"/>
</dbReference>
<dbReference type="NCBIfam" id="NF004160">
    <property type="entry name" value="PRK05627.1-3"/>
    <property type="match status" value="1"/>
</dbReference>
<keyword evidence="7 15" id="KW-0548">Nucleotidyltransferase</keyword>
<comment type="similarity">
    <text evidence="15">Belongs to the ribF family.</text>
</comment>
<evidence type="ECO:0000256" key="3">
    <source>
        <dbReference type="ARBA" id="ARBA00005201"/>
    </source>
</evidence>
<comment type="pathway">
    <text evidence="2 15">Cofactor biosynthesis; FAD biosynthesis; FAD from FMN: step 1/1.</text>
</comment>
<dbReference type="InterPro" id="IPR015864">
    <property type="entry name" value="FAD_synthase"/>
</dbReference>
<dbReference type="CDD" id="cd02064">
    <property type="entry name" value="FAD_synthetase_N"/>
    <property type="match status" value="1"/>
</dbReference>
<evidence type="ECO:0000256" key="12">
    <source>
        <dbReference type="ARBA" id="ARBA00023268"/>
    </source>
</evidence>
<dbReference type="SUPFAM" id="SSF82114">
    <property type="entry name" value="Riboflavin kinase-like"/>
    <property type="match status" value="1"/>
</dbReference>
<evidence type="ECO:0000259" key="16">
    <source>
        <dbReference type="SMART" id="SM00904"/>
    </source>
</evidence>
<keyword evidence="11 15" id="KW-0067">ATP-binding</keyword>
<sequence length="315" mass="36077">MKVIKIHHPYYADDIPNNDVVLALGFFDGVHRGHQEVIKIAKKEADRRGIKLALMTFNHHPSVVFQKVDMMSIKYLTTVREKEELMASLGVDILYVIEFTSAFANLSPQEFVDEYIVGLHAKAAVAGFDYTYGKADIANMQTLPNFAKGRFDVIEVKEKTEDHLKISSTNIREMMANGDMEAANHFLGYIYQIHGTVVHGDKRGRLLGYPTANVKPTIQSLIPNVGVYAVKIKVADHWYDGMAQIGYNITFEKNRPMTIEVNILDFDQDIYGEKVDVKWYHFLRSEMKFDSMDGLINQLRQDEQDTREFFKGLEK</sequence>
<evidence type="ECO:0000256" key="9">
    <source>
        <dbReference type="ARBA" id="ARBA00022777"/>
    </source>
</evidence>
<protein>
    <recommendedName>
        <fullName evidence="15">Riboflavin biosynthesis protein</fullName>
    </recommendedName>
    <domain>
        <recommendedName>
            <fullName evidence="15">Riboflavin kinase</fullName>
            <ecNumber evidence="15">2.7.1.26</ecNumber>
        </recommendedName>
        <alternativeName>
            <fullName evidence="15">Flavokinase</fullName>
        </alternativeName>
    </domain>
    <domain>
        <recommendedName>
            <fullName evidence="15">FMN adenylyltransferase</fullName>
            <ecNumber evidence="15">2.7.7.2</ecNumber>
        </recommendedName>
        <alternativeName>
            <fullName evidence="15">FAD pyrophosphorylase</fullName>
        </alternativeName>
        <alternativeName>
            <fullName evidence="15">FAD synthase</fullName>
        </alternativeName>
    </domain>
</protein>
<evidence type="ECO:0000313" key="18">
    <source>
        <dbReference type="Proteomes" id="UP000287857"/>
    </source>
</evidence>
<dbReference type="GO" id="GO:0005524">
    <property type="term" value="F:ATP binding"/>
    <property type="evidence" value="ECO:0007669"/>
    <property type="project" value="UniProtKB-UniRule"/>
</dbReference>
<dbReference type="Proteomes" id="UP000287857">
    <property type="component" value="Unassembled WGS sequence"/>
</dbReference>
<keyword evidence="8 15" id="KW-0547">Nucleotide-binding</keyword>
<accession>A0A429ZWX5</accession>
<dbReference type="OrthoDB" id="9803667at2"/>
<feature type="domain" description="Riboflavin kinase" evidence="16">
    <location>
        <begin position="186"/>
        <end position="311"/>
    </location>
</feature>
<proteinExistence type="inferred from homology"/>
<dbReference type="Pfam" id="PF06574">
    <property type="entry name" value="FAD_syn"/>
    <property type="match status" value="1"/>
</dbReference>
<dbReference type="NCBIfam" id="TIGR00083">
    <property type="entry name" value="ribF"/>
    <property type="match status" value="1"/>
</dbReference>
<dbReference type="GO" id="GO:0009398">
    <property type="term" value="P:FMN biosynthetic process"/>
    <property type="evidence" value="ECO:0007669"/>
    <property type="project" value="UniProtKB-UniRule"/>
</dbReference>
<dbReference type="InterPro" id="IPR014729">
    <property type="entry name" value="Rossmann-like_a/b/a_fold"/>
</dbReference>
<dbReference type="PANTHER" id="PTHR22749:SF6">
    <property type="entry name" value="RIBOFLAVIN KINASE"/>
    <property type="match status" value="1"/>
</dbReference>
<gene>
    <name evidence="17" type="ORF">CBF37_08350</name>
</gene>
<dbReference type="UniPathway" id="UPA00277">
    <property type="reaction ID" value="UER00407"/>
</dbReference>
<dbReference type="FunFam" id="3.40.50.620:FF:000021">
    <property type="entry name" value="Riboflavin biosynthesis protein"/>
    <property type="match status" value="1"/>
</dbReference>
<dbReference type="GO" id="GO:0008531">
    <property type="term" value="F:riboflavin kinase activity"/>
    <property type="evidence" value="ECO:0007669"/>
    <property type="project" value="UniProtKB-UniRule"/>
</dbReference>
<dbReference type="PIRSF" id="PIRSF004491">
    <property type="entry name" value="FAD_Synth"/>
    <property type="match status" value="1"/>
</dbReference>
<dbReference type="GO" id="GO:0003919">
    <property type="term" value="F:FMN adenylyltransferase activity"/>
    <property type="evidence" value="ECO:0007669"/>
    <property type="project" value="UniProtKB-UniRule"/>
</dbReference>
<dbReference type="EC" id="2.7.1.26" evidence="15"/>
<evidence type="ECO:0000313" key="17">
    <source>
        <dbReference type="EMBL" id="RST98310.1"/>
    </source>
</evidence>
<dbReference type="AlphaFoldDB" id="A0A429ZWX5"/>
<dbReference type="GO" id="GO:0006747">
    <property type="term" value="P:FAD biosynthetic process"/>
    <property type="evidence" value="ECO:0007669"/>
    <property type="project" value="UniProtKB-UniRule"/>
</dbReference>
<keyword evidence="12" id="KW-0511">Multifunctional enzyme</keyword>
<keyword evidence="10 15" id="KW-0274">FAD</keyword>
<dbReference type="FunFam" id="2.40.30.30:FF:000003">
    <property type="entry name" value="Riboflavin biosynthesis protein"/>
    <property type="match status" value="1"/>
</dbReference>
<evidence type="ECO:0000256" key="14">
    <source>
        <dbReference type="ARBA" id="ARBA00049494"/>
    </source>
</evidence>
<evidence type="ECO:0000256" key="6">
    <source>
        <dbReference type="ARBA" id="ARBA00022679"/>
    </source>
</evidence>
<dbReference type="InterPro" id="IPR023465">
    <property type="entry name" value="Riboflavin_kinase_dom_sf"/>
</dbReference>
<comment type="catalytic activity">
    <reaction evidence="13 15">
        <text>riboflavin + ATP = FMN + ADP + H(+)</text>
        <dbReference type="Rhea" id="RHEA:14357"/>
        <dbReference type="ChEBI" id="CHEBI:15378"/>
        <dbReference type="ChEBI" id="CHEBI:30616"/>
        <dbReference type="ChEBI" id="CHEBI:57986"/>
        <dbReference type="ChEBI" id="CHEBI:58210"/>
        <dbReference type="ChEBI" id="CHEBI:456216"/>
        <dbReference type="EC" id="2.7.1.26"/>
    </reaction>
</comment>
<dbReference type="UniPathway" id="UPA00276">
    <property type="reaction ID" value="UER00406"/>
</dbReference>
<reference evidence="17 18" key="1">
    <citation type="submission" date="2017-05" db="EMBL/GenBank/DDBJ databases">
        <title>Vagococcus spp. assemblies.</title>
        <authorList>
            <person name="Gulvik C.A."/>
        </authorList>
    </citation>
    <scope>NUCLEOTIDE SEQUENCE [LARGE SCALE GENOMIC DNA]</scope>
    <source>
        <strain evidence="17 18">SS1995</strain>
    </source>
</reference>
<comment type="pathway">
    <text evidence="3 15">Cofactor biosynthesis; FMN biosynthesis; FMN from riboflavin (ATP route): step 1/1.</text>
</comment>
<dbReference type="GO" id="GO:0009231">
    <property type="term" value="P:riboflavin biosynthetic process"/>
    <property type="evidence" value="ECO:0007669"/>
    <property type="project" value="InterPro"/>
</dbReference>
<dbReference type="EMBL" id="NGJS01000011">
    <property type="protein sequence ID" value="RST98310.1"/>
    <property type="molecule type" value="Genomic_DNA"/>
</dbReference>
<dbReference type="InterPro" id="IPR023468">
    <property type="entry name" value="Riboflavin_kinase"/>
</dbReference>
<dbReference type="Gene3D" id="2.40.30.30">
    <property type="entry name" value="Riboflavin kinase-like"/>
    <property type="match status" value="1"/>
</dbReference>
<keyword evidence="4 15" id="KW-0285">Flavoprotein</keyword>
<evidence type="ECO:0000256" key="8">
    <source>
        <dbReference type="ARBA" id="ARBA00022741"/>
    </source>
</evidence>
<evidence type="ECO:0000256" key="4">
    <source>
        <dbReference type="ARBA" id="ARBA00022630"/>
    </source>
</evidence>
<dbReference type="InterPro" id="IPR002606">
    <property type="entry name" value="Riboflavin_kinase_bac"/>
</dbReference>
<dbReference type="InterPro" id="IPR015865">
    <property type="entry name" value="Riboflavin_kinase_bac/euk"/>
</dbReference>
<comment type="caution">
    <text evidence="17">The sequence shown here is derived from an EMBL/GenBank/DDBJ whole genome shotgun (WGS) entry which is preliminary data.</text>
</comment>
<evidence type="ECO:0000256" key="5">
    <source>
        <dbReference type="ARBA" id="ARBA00022643"/>
    </source>
</evidence>
<dbReference type="SUPFAM" id="SSF52374">
    <property type="entry name" value="Nucleotidylyl transferase"/>
    <property type="match status" value="1"/>
</dbReference>
<keyword evidence="18" id="KW-1185">Reference proteome</keyword>
<evidence type="ECO:0000256" key="15">
    <source>
        <dbReference type="PIRNR" id="PIRNR004491"/>
    </source>
</evidence>
<evidence type="ECO:0000256" key="1">
    <source>
        <dbReference type="ARBA" id="ARBA00002121"/>
    </source>
</evidence>
<evidence type="ECO:0000256" key="2">
    <source>
        <dbReference type="ARBA" id="ARBA00004726"/>
    </source>
</evidence>
<evidence type="ECO:0000256" key="11">
    <source>
        <dbReference type="ARBA" id="ARBA00022840"/>
    </source>
</evidence>
<dbReference type="RefSeq" id="WP_125984289.1">
    <property type="nucleotide sequence ID" value="NZ_NGJS01000011.1"/>
</dbReference>
<name>A0A429ZWX5_9ENTE</name>
<comment type="catalytic activity">
    <reaction evidence="14 15">
        <text>FMN + ATP + H(+) = FAD + diphosphate</text>
        <dbReference type="Rhea" id="RHEA:17237"/>
        <dbReference type="ChEBI" id="CHEBI:15378"/>
        <dbReference type="ChEBI" id="CHEBI:30616"/>
        <dbReference type="ChEBI" id="CHEBI:33019"/>
        <dbReference type="ChEBI" id="CHEBI:57692"/>
        <dbReference type="ChEBI" id="CHEBI:58210"/>
        <dbReference type="EC" id="2.7.7.2"/>
    </reaction>
</comment>
<dbReference type="NCBIfam" id="NF004162">
    <property type="entry name" value="PRK05627.1-5"/>
    <property type="match status" value="1"/>
</dbReference>
<organism evidence="17 18">
    <name type="scientific">Vagococcus vulneris</name>
    <dbReference type="NCBI Taxonomy" id="1977869"/>
    <lineage>
        <taxon>Bacteria</taxon>
        <taxon>Bacillati</taxon>
        <taxon>Bacillota</taxon>
        <taxon>Bacilli</taxon>
        <taxon>Lactobacillales</taxon>
        <taxon>Enterococcaceae</taxon>
        <taxon>Vagococcus</taxon>
    </lineage>
</organism>
<keyword evidence="9 15" id="KW-0418">Kinase</keyword>
<keyword evidence="5 15" id="KW-0288">FMN</keyword>
<evidence type="ECO:0000256" key="13">
    <source>
        <dbReference type="ARBA" id="ARBA00047880"/>
    </source>
</evidence>
<dbReference type="EC" id="2.7.7.2" evidence="15"/>
<dbReference type="PANTHER" id="PTHR22749">
    <property type="entry name" value="RIBOFLAVIN KINASE/FMN ADENYLYLTRANSFERASE"/>
    <property type="match status" value="1"/>
</dbReference>
<dbReference type="Gene3D" id="3.40.50.620">
    <property type="entry name" value="HUPs"/>
    <property type="match status" value="1"/>
</dbReference>
<dbReference type="Pfam" id="PF01687">
    <property type="entry name" value="Flavokinase"/>
    <property type="match status" value="1"/>
</dbReference>
<evidence type="ECO:0000256" key="7">
    <source>
        <dbReference type="ARBA" id="ARBA00022695"/>
    </source>
</evidence>
<comment type="function">
    <text evidence="1">Catalyzes the phosphorylation of riboflavin to FMN followed by the adenylation of FMN to FAD.</text>
</comment>
<evidence type="ECO:0000256" key="10">
    <source>
        <dbReference type="ARBA" id="ARBA00022827"/>
    </source>
</evidence>